<accession>A0A182ZZS3</accession>
<sequence>LAFPVFDPSTGLLDESQSEWLNHLDTSDTEQSETRVCLIYLAQTLASPRDDTRQFWLSLGQRVLRLHRAPTRRELFPVNLFVQICLLAFGPDPLLHHLEALIRSILLVQPGSQEPFDGITEVVAPCWALLITLNVTSTALRWPRPWRFYYLGRVLPRLLSLLELNALTVSSNGLTQAAASNQIHPELARLFFIPLRYAGNYGGIGSRSHSNHTANKSTLPDACAVSQSNPKSEAQLIADSVATVPQTQAGGPIGRMAFAWDLLFCWLAENGEFDTSLLHPLWDWTQEGIKDCEHELHGMPITNPSSCCVHNKDAVLPPGCLKTVDDECPICLFQRCLPIAHRRVFYARMCTTLVTYIGWKGIRLHGYLSNCLPSDRSEESSSDESAWFRQASDDSVWIRDTAAKVAVYRACLPHADVFHGRRVPLQLLPDCETVNPPGWKAVEAVLPDREQFLAKLLATDQSKELLGAPFVTETFLPHLVRDTIVALRLKGYNPSAASLALPCAPPENLSNNFAASGDLRVVKESSLSVMITRRRPTGLARRTPMLELDVVEREVSKN</sequence>
<dbReference type="AlphaFoldDB" id="A0A182ZZS3"/>
<proteinExistence type="predicted"/>
<organism evidence="1">
    <name type="scientific">Echinostoma caproni</name>
    <dbReference type="NCBI Taxonomy" id="27848"/>
    <lineage>
        <taxon>Eukaryota</taxon>
        <taxon>Metazoa</taxon>
        <taxon>Spiralia</taxon>
        <taxon>Lophotrochozoa</taxon>
        <taxon>Platyhelminthes</taxon>
        <taxon>Trematoda</taxon>
        <taxon>Digenea</taxon>
        <taxon>Plagiorchiida</taxon>
        <taxon>Echinostomata</taxon>
        <taxon>Echinostomatoidea</taxon>
        <taxon>Echinostomatidae</taxon>
        <taxon>Echinostoma</taxon>
    </lineage>
</organism>
<protein>
    <submittedName>
        <fullName evidence="1">BLM10_mid domain-containing protein</fullName>
    </submittedName>
</protein>
<reference evidence="1" key="1">
    <citation type="submission" date="2016-06" db="UniProtKB">
        <authorList>
            <consortium name="WormBaseParasite"/>
        </authorList>
    </citation>
    <scope>IDENTIFICATION</scope>
</reference>
<evidence type="ECO:0000313" key="1">
    <source>
        <dbReference type="WBParaSite" id="ECPE_0000020701-mRNA-1"/>
    </source>
</evidence>
<name>A0A182ZZS3_9TREM</name>
<dbReference type="WBParaSite" id="ECPE_0000020701-mRNA-1">
    <property type="protein sequence ID" value="ECPE_0000020701-mRNA-1"/>
    <property type="gene ID" value="ECPE_0000020701"/>
</dbReference>